<dbReference type="RefSeq" id="WP_114592279.1">
    <property type="nucleotide sequence ID" value="NZ_CP031165.1"/>
</dbReference>
<feature type="transmembrane region" description="Helical" evidence="2">
    <location>
        <begin position="15"/>
        <end position="36"/>
    </location>
</feature>
<organism evidence="3 4">
    <name type="scientific">Euzebya pacifica</name>
    <dbReference type="NCBI Taxonomy" id="1608957"/>
    <lineage>
        <taxon>Bacteria</taxon>
        <taxon>Bacillati</taxon>
        <taxon>Actinomycetota</taxon>
        <taxon>Nitriliruptoria</taxon>
        <taxon>Euzebyales</taxon>
    </lineage>
</organism>
<feature type="compositionally biased region" description="Basic and acidic residues" evidence="1">
    <location>
        <begin position="403"/>
        <end position="418"/>
    </location>
</feature>
<dbReference type="Pfam" id="PF10011">
    <property type="entry name" value="DUF2254"/>
    <property type="match status" value="1"/>
</dbReference>
<feature type="transmembrane region" description="Helical" evidence="2">
    <location>
        <begin position="134"/>
        <end position="159"/>
    </location>
</feature>
<keyword evidence="2" id="KW-0472">Membrane</keyword>
<keyword evidence="4" id="KW-1185">Reference proteome</keyword>
<feature type="region of interest" description="Disordered" evidence="1">
    <location>
        <begin position="403"/>
        <end position="426"/>
    </location>
</feature>
<evidence type="ECO:0008006" key="5">
    <source>
        <dbReference type="Google" id="ProtNLM"/>
    </source>
</evidence>
<keyword evidence="2" id="KW-1133">Transmembrane helix</keyword>
<accession>A0A346Y052</accession>
<sequence>MLRLSALRDRIRSSLFWVPMLFVVGGAVLGQVALEVDSSIDGIPAGLTATVDSARAVLQVVAGATLSFAGVAFSVSLLLISLASSQYSPRVVHGLFRDPFNKRIMGVVVGTFTYCLMVLRAVRGPLEDSGSAPVVPSLSIALAVVLGVVAILSIVAFISHSAHSMDVSRILERVTEETLTEVRTQWPEGSSGPEQGVLDVAGDAAFTVRFHTHGWVQQIDVDGLLDAAEPNAIVHVETVAGRYAITGTPICRVVPAPSDPDGVAAAITAAVTIGPTRTMQDDVTYGVRQLADVALKALSPGINDPTTAQDAIFHMGAVVGELLRRRPPDRRRDGDDGRVVYLHEGVTHADVVELAFDEIRLAAQDLPSVQVYLLEVLRLLRDAVEDPDVVGALTAQADRIRDDADRTDASDQDQDRIREAHRRRFG</sequence>
<evidence type="ECO:0000256" key="1">
    <source>
        <dbReference type="SAM" id="MobiDB-lite"/>
    </source>
</evidence>
<feature type="transmembrane region" description="Helical" evidence="2">
    <location>
        <begin position="104"/>
        <end position="122"/>
    </location>
</feature>
<evidence type="ECO:0000256" key="2">
    <source>
        <dbReference type="SAM" id="Phobius"/>
    </source>
</evidence>
<feature type="transmembrane region" description="Helical" evidence="2">
    <location>
        <begin position="56"/>
        <end position="83"/>
    </location>
</feature>
<dbReference type="EMBL" id="CP031165">
    <property type="protein sequence ID" value="AXV07849.1"/>
    <property type="molecule type" value="Genomic_DNA"/>
</dbReference>
<proteinExistence type="predicted"/>
<dbReference type="InterPro" id="IPR018723">
    <property type="entry name" value="DUF2254_membrane"/>
</dbReference>
<dbReference type="KEGG" id="euz:DVS28_a3173"/>
<keyword evidence="2" id="KW-0812">Transmembrane</keyword>
<reference evidence="3 4" key="1">
    <citation type="submission" date="2018-09" db="EMBL/GenBank/DDBJ databases">
        <title>Complete genome sequence of Euzebya sp. DY32-46 isolated from seawater of Pacific Ocean.</title>
        <authorList>
            <person name="Xu L."/>
            <person name="Wu Y.-H."/>
            <person name="Xu X.-W."/>
        </authorList>
    </citation>
    <scope>NUCLEOTIDE SEQUENCE [LARGE SCALE GENOMIC DNA]</scope>
    <source>
        <strain evidence="3 4">DY32-46</strain>
    </source>
</reference>
<dbReference type="Proteomes" id="UP000264006">
    <property type="component" value="Chromosome"/>
</dbReference>
<evidence type="ECO:0000313" key="4">
    <source>
        <dbReference type="Proteomes" id="UP000264006"/>
    </source>
</evidence>
<dbReference type="AlphaFoldDB" id="A0A346Y052"/>
<name>A0A346Y052_9ACTN</name>
<gene>
    <name evidence="3" type="ORF">DVS28_a3173</name>
</gene>
<evidence type="ECO:0000313" key="3">
    <source>
        <dbReference type="EMBL" id="AXV07849.1"/>
    </source>
</evidence>
<protein>
    <recommendedName>
        <fullName evidence="5">DUF2254 domain-containing protein</fullName>
    </recommendedName>
</protein>
<dbReference type="OrthoDB" id="2955631at2"/>